<evidence type="ECO:0000313" key="9">
    <source>
        <dbReference type="Proteomes" id="UP000694548"/>
    </source>
</evidence>
<dbReference type="GO" id="GO:0071949">
    <property type="term" value="F:FAD binding"/>
    <property type="evidence" value="ECO:0007669"/>
    <property type="project" value="TreeGrafter"/>
</dbReference>
<keyword evidence="4 6" id="KW-0642">Proline metabolism</keyword>
<dbReference type="AlphaFoldDB" id="A0A8C6VWJ8"/>
<dbReference type="GeneTree" id="ENSGT00390000006265"/>
<dbReference type="PANTHER" id="PTHR13914">
    <property type="entry name" value="PROLINE OXIDASE"/>
    <property type="match status" value="1"/>
</dbReference>
<evidence type="ECO:0000256" key="5">
    <source>
        <dbReference type="ARBA" id="ARBA00048779"/>
    </source>
</evidence>
<sequence length="268" mass="31064">MTALGRPQFLFQFSEVLVKWQRLFTFLASQQGKGGMEALEQRLELAQLQEFLTKLGAKGDISSHSSVSVLLLQLGKLEPLLQKFTTEEEKQLERILLRLDTLVKVIANQIENLLQASKFFLFYFFYLLLMVGKLKRGQQQLRRWSGLSTNREVAGSILALTRECCCCVLRCLDYDTVKHTLESIPKTKKQIKTQIFIICQSLMHQMCRAGFPVYKYVPYGPVSEVMPYLSRRAQENRGFMKGAQKERDLLWKELKRRLVSGELLYRPV</sequence>
<keyword evidence="3 6" id="KW-0560">Oxidoreductase</keyword>
<name>A0A8C6VWJ8_NOTFU</name>
<comment type="pathway">
    <text evidence="1">Amino-acid degradation; L-proline degradation into L-glutamate; L-glutamate from L-proline: step 1/2.</text>
</comment>
<dbReference type="Ensembl" id="ENSNFUT00015047505.1">
    <property type="protein sequence ID" value="ENSNFUP00015045516.1"/>
    <property type="gene ID" value="ENSNFUG00015021596.1"/>
</dbReference>
<accession>A0A8C6VWJ8</accession>
<dbReference type="InterPro" id="IPR015659">
    <property type="entry name" value="Proline_oxidase"/>
</dbReference>
<organism evidence="8 9">
    <name type="scientific">Nothobranchius furzeri</name>
    <name type="common">Turquoise killifish</name>
    <dbReference type="NCBI Taxonomy" id="105023"/>
    <lineage>
        <taxon>Eukaryota</taxon>
        <taxon>Metazoa</taxon>
        <taxon>Chordata</taxon>
        <taxon>Craniata</taxon>
        <taxon>Vertebrata</taxon>
        <taxon>Euteleostomi</taxon>
        <taxon>Actinopterygii</taxon>
        <taxon>Neopterygii</taxon>
        <taxon>Teleostei</taxon>
        <taxon>Neoteleostei</taxon>
        <taxon>Acanthomorphata</taxon>
        <taxon>Ovalentaria</taxon>
        <taxon>Atherinomorphae</taxon>
        <taxon>Cyprinodontiformes</taxon>
        <taxon>Nothobranchiidae</taxon>
        <taxon>Nothobranchius</taxon>
    </lineage>
</organism>
<proteinExistence type="inferred from homology"/>
<reference evidence="8" key="1">
    <citation type="submission" date="2014-08" db="EMBL/GenBank/DDBJ databases">
        <authorList>
            <person name="Senf B."/>
            <person name="Petzold A."/>
            <person name="Downie B.R."/>
            <person name="Koch P."/>
            <person name="Platzer M."/>
        </authorList>
    </citation>
    <scope>NUCLEOTIDE SEQUENCE [LARGE SCALE GENOMIC DNA]</scope>
    <source>
        <strain evidence="8">GRZ</strain>
    </source>
</reference>
<evidence type="ECO:0000256" key="4">
    <source>
        <dbReference type="ARBA" id="ARBA00023062"/>
    </source>
</evidence>
<evidence type="ECO:0000256" key="3">
    <source>
        <dbReference type="ARBA" id="ARBA00023002"/>
    </source>
</evidence>
<dbReference type="GO" id="GO:0010133">
    <property type="term" value="P:L-proline catabolic process to L-glutamate"/>
    <property type="evidence" value="ECO:0007669"/>
    <property type="project" value="TreeGrafter"/>
</dbReference>
<comment type="similarity">
    <text evidence="2 6">Belongs to the proline oxidase family.</text>
</comment>
<dbReference type="SUPFAM" id="SSF51730">
    <property type="entry name" value="FAD-linked oxidoreductase"/>
    <property type="match status" value="1"/>
</dbReference>
<comment type="catalytic activity">
    <reaction evidence="5 6">
        <text>L-proline + a quinone = (S)-1-pyrroline-5-carboxylate + a quinol + H(+)</text>
        <dbReference type="Rhea" id="RHEA:23784"/>
        <dbReference type="ChEBI" id="CHEBI:15378"/>
        <dbReference type="ChEBI" id="CHEBI:17388"/>
        <dbReference type="ChEBI" id="CHEBI:24646"/>
        <dbReference type="ChEBI" id="CHEBI:60039"/>
        <dbReference type="ChEBI" id="CHEBI:132124"/>
        <dbReference type="EC" id="1.5.5.2"/>
    </reaction>
</comment>
<feature type="domain" description="Proline dehydrogenase" evidence="7">
    <location>
        <begin position="198"/>
        <end position="238"/>
    </location>
</feature>
<dbReference type="Pfam" id="PF01619">
    <property type="entry name" value="Pro_dh"/>
    <property type="match status" value="1"/>
</dbReference>
<reference evidence="8" key="2">
    <citation type="submission" date="2025-08" db="UniProtKB">
        <authorList>
            <consortium name="Ensembl"/>
        </authorList>
    </citation>
    <scope>IDENTIFICATION</scope>
</reference>
<keyword evidence="9" id="KW-1185">Reference proteome</keyword>
<dbReference type="EC" id="1.5.5.2" evidence="6"/>
<keyword evidence="6" id="KW-0285">Flavoprotein</keyword>
<protein>
    <recommendedName>
        <fullName evidence="6">Proline dehydrogenase</fullName>
        <ecNumber evidence="6">1.5.5.2</ecNumber>
    </recommendedName>
</protein>
<comment type="function">
    <text evidence="6">Converts proline to delta-1-pyrroline-5-carboxylate.</text>
</comment>
<evidence type="ECO:0000259" key="7">
    <source>
        <dbReference type="Pfam" id="PF01619"/>
    </source>
</evidence>
<evidence type="ECO:0000256" key="6">
    <source>
        <dbReference type="RuleBase" id="RU364054"/>
    </source>
</evidence>
<dbReference type="Gene3D" id="3.20.20.220">
    <property type="match status" value="1"/>
</dbReference>
<dbReference type="GO" id="GO:0004657">
    <property type="term" value="F:proline dehydrogenase activity"/>
    <property type="evidence" value="ECO:0007669"/>
    <property type="project" value="UniProtKB-EC"/>
</dbReference>
<dbReference type="PANTHER" id="PTHR13914:SF0">
    <property type="entry name" value="PROLINE DEHYDROGENASE 1, MITOCHONDRIAL"/>
    <property type="match status" value="1"/>
</dbReference>
<evidence type="ECO:0000256" key="2">
    <source>
        <dbReference type="ARBA" id="ARBA00005869"/>
    </source>
</evidence>
<dbReference type="InterPro" id="IPR002872">
    <property type="entry name" value="Proline_DH_dom"/>
</dbReference>
<evidence type="ECO:0000256" key="1">
    <source>
        <dbReference type="ARBA" id="ARBA00004739"/>
    </source>
</evidence>
<keyword evidence="6" id="KW-0274">FAD</keyword>
<dbReference type="InterPro" id="IPR029041">
    <property type="entry name" value="FAD-linked_oxidoreductase-like"/>
</dbReference>
<evidence type="ECO:0000313" key="8">
    <source>
        <dbReference type="Ensembl" id="ENSNFUP00015045516.1"/>
    </source>
</evidence>
<reference evidence="8" key="3">
    <citation type="submission" date="2025-09" db="UniProtKB">
        <authorList>
            <consortium name="Ensembl"/>
        </authorList>
    </citation>
    <scope>IDENTIFICATION</scope>
</reference>
<dbReference type="GO" id="GO:0005739">
    <property type="term" value="C:mitochondrion"/>
    <property type="evidence" value="ECO:0007669"/>
    <property type="project" value="TreeGrafter"/>
</dbReference>
<comment type="cofactor">
    <cofactor evidence="6">
        <name>FAD</name>
        <dbReference type="ChEBI" id="CHEBI:57692"/>
    </cofactor>
</comment>
<dbReference type="Proteomes" id="UP000694548">
    <property type="component" value="Chromosome sgr11"/>
</dbReference>